<dbReference type="EMBL" id="BMAU01021349">
    <property type="protein sequence ID" value="GFY18399.1"/>
    <property type="molecule type" value="Genomic_DNA"/>
</dbReference>
<keyword evidence="2" id="KW-1185">Reference proteome</keyword>
<organism evidence="1 2">
    <name type="scientific">Trichonephila clavipes</name>
    <name type="common">Golden silk orbweaver</name>
    <name type="synonym">Nephila clavipes</name>
    <dbReference type="NCBI Taxonomy" id="2585209"/>
    <lineage>
        <taxon>Eukaryota</taxon>
        <taxon>Metazoa</taxon>
        <taxon>Ecdysozoa</taxon>
        <taxon>Arthropoda</taxon>
        <taxon>Chelicerata</taxon>
        <taxon>Arachnida</taxon>
        <taxon>Araneae</taxon>
        <taxon>Araneomorphae</taxon>
        <taxon>Entelegynae</taxon>
        <taxon>Araneoidea</taxon>
        <taxon>Nephilidae</taxon>
        <taxon>Trichonephila</taxon>
    </lineage>
</organism>
<gene>
    <name evidence="1" type="primary">NCL1_32900</name>
    <name evidence="1" type="ORF">TNCV_2396281</name>
</gene>
<dbReference type="InterPro" id="IPR043070">
    <property type="entry name" value="Spidroin_repeat"/>
</dbReference>
<name>A0A8X6VR49_TRICX</name>
<accession>A0A8X6VR49</accession>
<sequence length="337" mass="38012">MEGSGADNECSYRNVYVQEQGIEELESLDPVSIRRSYLLTPEDRAHSKGGVRSYDQKSSGRPNSCAAWIPQRHLWTETPFLSFEDLSTRISVAAERIRDMPGIFQNVNNSMQHHCYASQTTSGMQANADKSYFHPSVLYTVSILSDDQRTDQDTFVDTFVQLVYESDTLKDLFDLSETPAIGYSHHAYNDSVIVLTSLGATNPDKIADFETRPMAQNFKVFTREEMVTVYSNKASSYAYSQGILTQNNAKYLAVQYANIYEKTAKEYVVEGDPTSKYQAIGNGFIQFVMSIDDNLTVEKGWVLAIFYESYWLMLAAETPASRVLFENCSAEADHDSN</sequence>
<reference evidence="1" key="1">
    <citation type="submission" date="2020-08" db="EMBL/GenBank/DDBJ databases">
        <title>Multicomponent nature underlies the extraordinary mechanical properties of spider dragline silk.</title>
        <authorList>
            <person name="Kono N."/>
            <person name="Nakamura H."/>
            <person name="Mori M."/>
            <person name="Yoshida Y."/>
            <person name="Ohtoshi R."/>
            <person name="Malay A.D."/>
            <person name="Moran D.A.P."/>
            <person name="Tomita M."/>
            <person name="Numata K."/>
            <person name="Arakawa K."/>
        </authorList>
    </citation>
    <scope>NUCLEOTIDE SEQUENCE</scope>
</reference>
<dbReference type="AlphaFoldDB" id="A0A8X6VR49"/>
<dbReference type="Proteomes" id="UP000887159">
    <property type="component" value="Unassembled WGS sequence"/>
</dbReference>
<evidence type="ECO:0000313" key="2">
    <source>
        <dbReference type="Proteomes" id="UP000887159"/>
    </source>
</evidence>
<dbReference type="Gene3D" id="1.10.274.60">
    <property type="entry name" value="Spidroin, repetitive domain"/>
    <property type="match status" value="1"/>
</dbReference>
<comment type="caution">
    <text evidence="1">The sequence shown here is derived from an EMBL/GenBank/DDBJ whole genome shotgun (WGS) entry which is preliminary data.</text>
</comment>
<evidence type="ECO:0000313" key="1">
    <source>
        <dbReference type="EMBL" id="GFY18399.1"/>
    </source>
</evidence>
<protein>
    <submittedName>
        <fullName evidence="1">Uncharacterized protein</fullName>
    </submittedName>
</protein>
<proteinExistence type="predicted"/>